<dbReference type="InterPro" id="IPR002298">
    <property type="entry name" value="DNA_polymerase_A"/>
</dbReference>
<dbReference type="SUPFAM" id="SSF47807">
    <property type="entry name" value="5' to 3' exonuclease, C-terminal subdomain"/>
    <property type="match status" value="1"/>
</dbReference>
<evidence type="ECO:0000256" key="16">
    <source>
        <dbReference type="NCBIfam" id="TIGR00593"/>
    </source>
</evidence>
<feature type="compositionally biased region" description="Polar residues" evidence="18">
    <location>
        <begin position="288"/>
        <end position="300"/>
    </location>
</feature>
<reference evidence="22" key="1">
    <citation type="submission" date="2022-06" db="EMBL/GenBank/DDBJ databases">
        <title>New Polynucleobacter species.</title>
        <authorList>
            <person name="Hahn M.W."/>
        </authorList>
    </citation>
    <scope>NUCLEOTIDE SEQUENCE</scope>
    <source>
        <strain evidence="22">UK-FUSCHL-C3</strain>
    </source>
</reference>
<dbReference type="CDD" id="cd06139">
    <property type="entry name" value="DNA_polA_I_Ecoli_like_exo"/>
    <property type="match status" value="1"/>
</dbReference>
<keyword evidence="6 17" id="KW-0548">Nucleotidyltransferase</keyword>
<name>A0AAU8A2Y1_9BURK</name>
<comment type="similarity">
    <text evidence="1 17">Belongs to the DNA polymerase type-A family.</text>
</comment>
<evidence type="ECO:0000256" key="3">
    <source>
        <dbReference type="ARBA" id="ARBA00012417"/>
    </source>
</evidence>
<dbReference type="GO" id="GO:0006261">
    <property type="term" value="P:DNA-templated DNA replication"/>
    <property type="evidence" value="ECO:0007669"/>
    <property type="project" value="UniProtKB-UniRule"/>
</dbReference>
<dbReference type="Pfam" id="PF01612">
    <property type="entry name" value="DNA_pol_A_exo1"/>
    <property type="match status" value="1"/>
</dbReference>
<evidence type="ECO:0000259" key="20">
    <source>
        <dbReference type="SMART" id="SM00475"/>
    </source>
</evidence>
<dbReference type="FunFam" id="1.10.150.20:FF:000002">
    <property type="entry name" value="DNA polymerase I"/>
    <property type="match status" value="1"/>
</dbReference>
<evidence type="ECO:0000259" key="21">
    <source>
        <dbReference type="SMART" id="SM00482"/>
    </source>
</evidence>
<evidence type="ECO:0000256" key="17">
    <source>
        <dbReference type="RuleBase" id="RU004460"/>
    </source>
</evidence>
<dbReference type="Gene3D" id="3.30.70.370">
    <property type="match status" value="1"/>
</dbReference>
<evidence type="ECO:0000256" key="12">
    <source>
        <dbReference type="ARBA" id="ARBA00022932"/>
    </source>
</evidence>
<evidence type="ECO:0000256" key="13">
    <source>
        <dbReference type="ARBA" id="ARBA00023125"/>
    </source>
</evidence>
<dbReference type="InterPro" id="IPR002562">
    <property type="entry name" value="3'-5'_exonuclease_dom"/>
</dbReference>
<dbReference type="CDD" id="cd09859">
    <property type="entry name" value="PIN_53EXO"/>
    <property type="match status" value="1"/>
</dbReference>
<dbReference type="InterPro" id="IPR029060">
    <property type="entry name" value="PIN-like_dom_sf"/>
</dbReference>
<evidence type="ECO:0000256" key="1">
    <source>
        <dbReference type="ARBA" id="ARBA00007705"/>
    </source>
</evidence>
<dbReference type="SMART" id="SM00474">
    <property type="entry name" value="35EXOc"/>
    <property type="match status" value="1"/>
</dbReference>
<dbReference type="NCBIfam" id="TIGR00593">
    <property type="entry name" value="pola"/>
    <property type="match status" value="1"/>
</dbReference>
<feature type="region of interest" description="Disordered" evidence="18">
    <location>
        <begin position="288"/>
        <end position="329"/>
    </location>
</feature>
<dbReference type="Pfam" id="PF02739">
    <property type="entry name" value="5_3_exonuc_N"/>
    <property type="match status" value="1"/>
</dbReference>
<dbReference type="Gene3D" id="3.30.420.10">
    <property type="entry name" value="Ribonuclease H-like superfamily/Ribonuclease H"/>
    <property type="match status" value="1"/>
</dbReference>
<evidence type="ECO:0000256" key="6">
    <source>
        <dbReference type="ARBA" id="ARBA00022695"/>
    </source>
</evidence>
<evidence type="ECO:0000256" key="2">
    <source>
        <dbReference type="ARBA" id="ARBA00011541"/>
    </source>
</evidence>
<evidence type="ECO:0000256" key="10">
    <source>
        <dbReference type="ARBA" id="ARBA00022801"/>
    </source>
</evidence>
<dbReference type="EMBL" id="CP099959">
    <property type="protein sequence ID" value="XCC58036.1"/>
    <property type="molecule type" value="Genomic_DNA"/>
</dbReference>
<comment type="subunit">
    <text evidence="2">Single-chain monomer with multiple functions.</text>
</comment>
<evidence type="ECO:0000259" key="19">
    <source>
        <dbReference type="SMART" id="SM00474"/>
    </source>
</evidence>
<feature type="domain" description="3'-5' exonuclease" evidence="19">
    <location>
        <begin position="336"/>
        <end position="520"/>
    </location>
</feature>
<evidence type="ECO:0000256" key="5">
    <source>
        <dbReference type="ARBA" id="ARBA00022679"/>
    </source>
</evidence>
<keyword evidence="8" id="KW-0540">Nuclease</keyword>
<dbReference type="Gene3D" id="1.20.1060.10">
    <property type="entry name" value="Taq DNA Polymerase, Chain T, domain 4"/>
    <property type="match status" value="1"/>
</dbReference>
<dbReference type="InterPro" id="IPR008918">
    <property type="entry name" value="HhH2"/>
</dbReference>
<feature type="compositionally biased region" description="Basic and acidic residues" evidence="18">
    <location>
        <begin position="302"/>
        <end position="313"/>
    </location>
</feature>
<comment type="function">
    <text evidence="17">In addition to polymerase activity, this DNA polymerase exhibits 3'-5' and 5'-3' exonuclease activity.</text>
</comment>
<dbReference type="AlphaFoldDB" id="A0AAU8A2Y1"/>
<dbReference type="PANTHER" id="PTHR10133:SF27">
    <property type="entry name" value="DNA POLYMERASE NU"/>
    <property type="match status" value="1"/>
</dbReference>
<dbReference type="Pfam" id="PF00476">
    <property type="entry name" value="DNA_pol_A"/>
    <property type="match status" value="1"/>
</dbReference>
<gene>
    <name evidence="17 22" type="primary">polA</name>
    <name evidence="22" type="ORF">NKE59_01735</name>
</gene>
<keyword evidence="5 17" id="KW-0808">Transferase</keyword>
<dbReference type="GO" id="GO:0008408">
    <property type="term" value="F:3'-5' exonuclease activity"/>
    <property type="evidence" value="ECO:0007669"/>
    <property type="project" value="UniProtKB-UniRule"/>
</dbReference>
<evidence type="ECO:0000256" key="15">
    <source>
        <dbReference type="ARBA" id="ARBA00049244"/>
    </source>
</evidence>
<dbReference type="GO" id="GO:0003677">
    <property type="term" value="F:DNA binding"/>
    <property type="evidence" value="ECO:0007669"/>
    <property type="project" value="UniProtKB-UniRule"/>
</dbReference>
<dbReference type="RefSeq" id="WP_353439183.1">
    <property type="nucleotide sequence ID" value="NZ_CP099959.1"/>
</dbReference>
<dbReference type="SUPFAM" id="SSF56672">
    <property type="entry name" value="DNA/RNA polymerases"/>
    <property type="match status" value="1"/>
</dbReference>
<evidence type="ECO:0000256" key="14">
    <source>
        <dbReference type="ARBA" id="ARBA00023204"/>
    </source>
</evidence>
<dbReference type="CDD" id="cd09898">
    <property type="entry name" value="H3TH_53EXO"/>
    <property type="match status" value="1"/>
</dbReference>
<dbReference type="FunFam" id="1.20.1060.10:FF:000001">
    <property type="entry name" value="DNA polymerase I"/>
    <property type="match status" value="1"/>
</dbReference>
<comment type="catalytic activity">
    <reaction evidence="15 17">
        <text>DNA(n) + a 2'-deoxyribonucleoside 5'-triphosphate = DNA(n+1) + diphosphate</text>
        <dbReference type="Rhea" id="RHEA:22508"/>
        <dbReference type="Rhea" id="RHEA-COMP:17339"/>
        <dbReference type="Rhea" id="RHEA-COMP:17340"/>
        <dbReference type="ChEBI" id="CHEBI:33019"/>
        <dbReference type="ChEBI" id="CHEBI:61560"/>
        <dbReference type="ChEBI" id="CHEBI:173112"/>
        <dbReference type="EC" id="2.7.7.7"/>
    </reaction>
</comment>
<keyword evidence="14 17" id="KW-0234">DNA repair</keyword>
<evidence type="ECO:0000256" key="7">
    <source>
        <dbReference type="ARBA" id="ARBA00022705"/>
    </source>
</evidence>
<dbReference type="Gene3D" id="1.10.150.20">
    <property type="entry name" value="5' to 3' exonuclease, C-terminal subdomain"/>
    <property type="match status" value="2"/>
</dbReference>
<keyword evidence="13 17" id="KW-0238">DNA-binding</keyword>
<dbReference type="InterPro" id="IPR036279">
    <property type="entry name" value="5-3_exonuclease_C_sf"/>
</dbReference>
<protein>
    <recommendedName>
        <fullName evidence="4 16">DNA polymerase I</fullName>
        <ecNumber evidence="3 16">2.7.7.7</ecNumber>
    </recommendedName>
</protein>
<evidence type="ECO:0000256" key="11">
    <source>
        <dbReference type="ARBA" id="ARBA00022839"/>
    </source>
</evidence>
<organism evidence="22">
    <name type="scientific">Polynucleobacter sp. UK-FUSCHL-C3</name>
    <dbReference type="NCBI Taxonomy" id="2955208"/>
    <lineage>
        <taxon>Bacteria</taxon>
        <taxon>Pseudomonadati</taxon>
        <taxon>Pseudomonadota</taxon>
        <taxon>Betaproteobacteria</taxon>
        <taxon>Burkholderiales</taxon>
        <taxon>Burkholderiaceae</taxon>
        <taxon>Polynucleobacter</taxon>
    </lineage>
</organism>
<dbReference type="SUPFAM" id="SSF88723">
    <property type="entry name" value="PIN domain-like"/>
    <property type="match status" value="1"/>
</dbReference>
<dbReference type="Gene3D" id="3.40.50.1010">
    <property type="entry name" value="5'-nuclease"/>
    <property type="match status" value="1"/>
</dbReference>
<dbReference type="InterPro" id="IPR020046">
    <property type="entry name" value="5-3_exonucl_a-hlix_arch_N"/>
</dbReference>
<dbReference type="InterPro" id="IPR043502">
    <property type="entry name" value="DNA/RNA_pol_sf"/>
</dbReference>
<dbReference type="FunFam" id="3.30.420.10:FF:000026">
    <property type="entry name" value="DNA polymerase I"/>
    <property type="match status" value="1"/>
</dbReference>
<dbReference type="InterPro" id="IPR012337">
    <property type="entry name" value="RNaseH-like_sf"/>
</dbReference>
<evidence type="ECO:0000256" key="4">
    <source>
        <dbReference type="ARBA" id="ARBA00020311"/>
    </source>
</evidence>
<feature type="domain" description="5'-3' exonuclease" evidence="20">
    <location>
        <begin position="3"/>
        <end position="261"/>
    </location>
</feature>
<keyword evidence="11 17" id="KW-0269">Exonuclease</keyword>
<dbReference type="EC" id="2.7.7.7" evidence="3 16"/>
<dbReference type="InterPro" id="IPR018320">
    <property type="entry name" value="DNA_polymerase_1"/>
</dbReference>
<evidence type="ECO:0000256" key="9">
    <source>
        <dbReference type="ARBA" id="ARBA00022763"/>
    </source>
</evidence>
<keyword evidence="9 17" id="KW-0227">DNA damage</keyword>
<evidence type="ECO:0000313" key="22">
    <source>
        <dbReference type="EMBL" id="XCC58036.1"/>
    </source>
</evidence>
<dbReference type="GO" id="GO:0003887">
    <property type="term" value="F:DNA-directed DNA polymerase activity"/>
    <property type="evidence" value="ECO:0007669"/>
    <property type="project" value="UniProtKB-UniRule"/>
</dbReference>
<dbReference type="GO" id="GO:0008409">
    <property type="term" value="F:5'-3' exonuclease activity"/>
    <property type="evidence" value="ECO:0007669"/>
    <property type="project" value="UniProtKB-UniRule"/>
</dbReference>
<feature type="compositionally biased region" description="Polar residues" evidence="18">
    <location>
        <begin position="317"/>
        <end position="329"/>
    </location>
</feature>
<keyword evidence="10 17" id="KW-0378">Hydrolase</keyword>
<dbReference type="Pfam" id="PF01367">
    <property type="entry name" value="5_3_exonuc"/>
    <property type="match status" value="1"/>
</dbReference>
<dbReference type="CDD" id="cd08637">
    <property type="entry name" value="DNA_pol_A_pol_I_C"/>
    <property type="match status" value="1"/>
</dbReference>
<dbReference type="GO" id="GO:0006302">
    <property type="term" value="P:double-strand break repair"/>
    <property type="evidence" value="ECO:0007669"/>
    <property type="project" value="TreeGrafter"/>
</dbReference>
<dbReference type="PRINTS" id="PR00868">
    <property type="entry name" value="DNAPOLI"/>
</dbReference>
<evidence type="ECO:0000256" key="8">
    <source>
        <dbReference type="ARBA" id="ARBA00022722"/>
    </source>
</evidence>
<dbReference type="InterPro" id="IPR019760">
    <property type="entry name" value="DNA-dir_DNA_pol_A_CS"/>
</dbReference>
<sequence length="930" mass="103502">MSTHQLLLVDGSSYLYRAFHAMPDLRNPAGEPTGAIYGMVNMMRRARAEIGADHIACVFDAKGKTFREDLYPEYKAHRSPMPEDLVAQIEPIHEVVKALGWPVLMISGVEADDVIGTLARQAAEMGWSTVISTGDKDLAQLVNDKVSLVNTMSNEKLDTQGVEAKFGVAPDRIVDYLTIVGDTVDNVPGVHKAGPKTANKWLAEYGDLDNLIAHAAEIKGVVGDNLRASLDWLPKARKLLTVKLDCDLSPHIASLHDLHAKPEDHDRLKELFEKYSFRTWLKEIGESGNSSKPNFATQGSDEVPKPLSQDKGDIQASPATQNKPSSSHLSDLPRNYVCITDKTTFQTWVHKIQDAALTCIDTETTSLDAMQAELVGISLSVKVGEACYIPVAHRTGEDQLDRTWVLAQLKPWLENSQAKKVGQNLKYDIHVFENYQITIQGVAHDTLLESYVLESHLSHGMDSLAERHLGIKTIRYEDVCGKGAHQIGFDQVDLKTATDYAAEDADITLRLHEYLWPQLEQEPGLRYVYEHIEMPAMRVLGIMERNGITIDSAKLAQQGQEVGKKLLALEKEIHELAKQSFNIQSPKQIAEILFGQLQLPVVKKTPSGAPSTDEEVLQKLAEDYPLPARILDYRSLAKLMSTYIEKLPRMINPKTGRVHTNYAQAVAVTGRLASNEPNLQNIPVRTEEGRRIREAFIPAKGYRLVSADYSQIELRIMAHIAEDDNLLAAFRAGKDIHQATAAEIFAIPLEQVSSEQRRYAKVINFGLIYGMSAYGLAGNLKIERAAAQKYIATYFERYPGVAAYMERTREVARSRGYVETVFGRRLWLPEIKASGPRRQGAERAAINAPMQGTAADLIKLAMVAVQDWLEREKLKTRMLLQVHDELVFEAAPDELEHLKSSLPGLMGSIAQLKVPLIVSIGVGDNWEEAH</sequence>
<keyword evidence="12 17" id="KW-0239">DNA-directed DNA polymerase</keyword>
<keyword evidence="7 17" id="KW-0235">DNA replication</keyword>
<dbReference type="FunFam" id="1.10.150.20:FF:000003">
    <property type="entry name" value="DNA polymerase I"/>
    <property type="match status" value="1"/>
</dbReference>
<proteinExistence type="inferred from homology"/>
<dbReference type="SMART" id="SM00482">
    <property type="entry name" value="POLAc"/>
    <property type="match status" value="1"/>
</dbReference>
<dbReference type="NCBIfam" id="NF004397">
    <property type="entry name" value="PRK05755.1"/>
    <property type="match status" value="1"/>
</dbReference>
<feature type="domain" description="DNA-directed DNA polymerase family A palm" evidence="21">
    <location>
        <begin position="689"/>
        <end position="894"/>
    </location>
</feature>
<dbReference type="SMART" id="SM00279">
    <property type="entry name" value="HhH2"/>
    <property type="match status" value="1"/>
</dbReference>
<dbReference type="SMART" id="SM00475">
    <property type="entry name" value="53EXOc"/>
    <property type="match status" value="1"/>
</dbReference>
<dbReference type="InterPro" id="IPR020045">
    <property type="entry name" value="DNA_polI_H3TH"/>
</dbReference>
<dbReference type="SUPFAM" id="SSF53098">
    <property type="entry name" value="Ribonuclease H-like"/>
    <property type="match status" value="1"/>
</dbReference>
<dbReference type="InterPro" id="IPR002421">
    <property type="entry name" value="5-3_exonuclease"/>
</dbReference>
<dbReference type="PANTHER" id="PTHR10133">
    <property type="entry name" value="DNA POLYMERASE I"/>
    <property type="match status" value="1"/>
</dbReference>
<dbReference type="InterPro" id="IPR036397">
    <property type="entry name" value="RNaseH_sf"/>
</dbReference>
<dbReference type="FunFam" id="3.40.50.1010:FF:000001">
    <property type="entry name" value="DNA polymerase I"/>
    <property type="match status" value="1"/>
</dbReference>
<evidence type="ECO:0000256" key="18">
    <source>
        <dbReference type="SAM" id="MobiDB-lite"/>
    </source>
</evidence>
<dbReference type="InterPro" id="IPR001098">
    <property type="entry name" value="DNA-dir_DNA_pol_A_palm_dom"/>
</dbReference>
<accession>A0AAU8A2Y1</accession>
<dbReference type="PROSITE" id="PS00447">
    <property type="entry name" value="DNA_POLYMERASE_A"/>
    <property type="match status" value="1"/>
</dbReference>